<evidence type="ECO:0000256" key="1">
    <source>
        <dbReference type="SAM" id="MobiDB-lite"/>
    </source>
</evidence>
<feature type="compositionally biased region" description="Basic and acidic residues" evidence="1">
    <location>
        <begin position="1"/>
        <end position="15"/>
    </location>
</feature>
<keyword evidence="3" id="KW-1185">Reference proteome</keyword>
<feature type="region of interest" description="Disordered" evidence="1">
    <location>
        <begin position="1"/>
        <end position="65"/>
    </location>
</feature>
<dbReference type="Proteomes" id="UP000827092">
    <property type="component" value="Unassembled WGS sequence"/>
</dbReference>
<evidence type="ECO:0000313" key="2">
    <source>
        <dbReference type="EMBL" id="KAG8187520.1"/>
    </source>
</evidence>
<name>A0AAV6UVL6_9ARAC</name>
<feature type="compositionally biased region" description="Polar residues" evidence="1">
    <location>
        <begin position="142"/>
        <end position="155"/>
    </location>
</feature>
<protein>
    <submittedName>
        <fullName evidence="2">Uncharacterized protein</fullName>
    </submittedName>
</protein>
<organism evidence="2 3">
    <name type="scientific">Oedothorax gibbosus</name>
    <dbReference type="NCBI Taxonomy" id="931172"/>
    <lineage>
        <taxon>Eukaryota</taxon>
        <taxon>Metazoa</taxon>
        <taxon>Ecdysozoa</taxon>
        <taxon>Arthropoda</taxon>
        <taxon>Chelicerata</taxon>
        <taxon>Arachnida</taxon>
        <taxon>Araneae</taxon>
        <taxon>Araneomorphae</taxon>
        <taxon>Entelegynae</taxon>
        <taxon>Araneoidea</taxon>
        <taxon>Linyphiidae</taxon>
        <taxon>Erigoninae</taxon>
        <taxon>Oedothorax</taxon>
    </lineage>
</organism>
<proteinExistence type="predicted"/>
<sequence length="179" mass="20109">MSEAMEGVKDLEFSRIIKMSNTPPEEPGYDEVEEGSPFGGAECEESSPEPQQTEDAGEENLYPFDGCLSVEYFEDPGETSEQPLDNAAVYDGHISNVESTEQSFNESADTYVEYEPDVQVNEESYDPEDLQKTYNYDDFMYSNASSFDDGSNSNFEENREEPKGSALGRFNKKLDEELA</sequence>
<comment type="caution">
    <text evidence="2">The sequence shown here is derived from an EMBL/GenBank/DDBJ whole genome shotgun (WGS) entry which is preliminary data.</text>
</comment>
<dbReference type="EMBL" id="JAFNEN010000269">
    <property type="protein sequence ID" value="KAG8187520.1"/>
    <property type="molecule type" value="Genomic_DNA"/>
</dbReference>
<feature type="region of interest" description="Disordered" evidence="1">
    <location>
        <begin position="140"/>
        <end position="179"/>
    </location>
</feature>
<gene>
    <name evidence="2" type="ORF">JTE90_019950</name>
</gene>
<accession>A0AAV6UVL6</accession>
<dbReference type="AlphaFoldDB" id="A0AAV6UVL6"/>
<evidence type="ECO:0000313" key="3">
    <source>
        <dbReference type="Proteomes" id="UP000827092"/>
    </source>
</evidence>
<reference evidence="2 3" key="1">
    <citation type="journal article" date="2022" name="Nat. Ecol. Evol.">
        <title>A masculinizing supergene underlies an exaggerated male reproductive morph in a spider.</title>
        <authorList>
            <person name="Hendrickx F."/>
            <person name="De Corte Z."/>
            <person name="Sonet G."/>
            <person name="Van Belleghem S.M."/>
            <person name="Kostlbacher S."/>
            <person name="Vangestel C."/>
        </authorList>
    </citation>
    <scope>NUCLEOTIDE SEQUENCE [LARGE SCALE GENOMIC DNA]</scope>
    <source>
        <strain evidence="2">W744_W776</strain>
    </source>
</reference>